<gene>
    <name evidence="2" type="ORF">PXEA_LOCUS30740</name>
</gene>
<dbReference type="Proteomes" id="UP000784294">
    <property type="component" value="Unassembled WGS sequence"/>
</dbReference>
<dbReference type="EMBL" id="CAAALY010254559">
    <property type="protein sequence ID" value="VEL37300.1"/>
    <property type="molecule type" value="Genomic_DNA"/>
</dbReference>
<sequence>MATSVRRLRARALETRPPAHHITLGQEVLWRLLSSTQTDVQSTEGRCVHFYCTLLTDGGVCYSLLVTLILPVLFCLLVPLSFSLSLSLFLSLYLSSSLFVSLLCVSPHLTSATL</sequence>
<reference evidence="2" key="1">
    <citation type="submission" date="2018-11" db="EMBL/GenBank/DDBJ databases">
        <authorList>
            <consortium name="Pathogen Informatics"/>
        </authorList>
    </citation>
    <scope>NUCLEOTIDE SEQUENCE</scope>
</reference>
<comment type="caution">
    <text evidence="2">The sequence shown here is derived from an EMBL/GenBank/DDBJ whole genome shotgun (WGS) entry which is preliminary data.</text>
</comment>
<evidence type="ECO:0000256" key="1">
    <source>
        <dbReference type="SAM" id="Phobius"/>
    </source>
</evidence>
<feature type="transmembrane region" description="Helical" evidence="1">
    <location>
        <begin position="60"/>
        <end position="80"/>
    </location>
</feature>
<evidence type="ECO:0000313" key="3">
    <source>
        <dbReference type="Proteomes" id="UP000784294"/>
    </source>
</evidence>
<keyword evidence="1" id="KW-0472">Membrane</keyword>
<protein>
    <submittedName>
        <fullName evidence="2">Uncharacterized protein</fullName>
    </submittedName>
</protein>
<keyword evidence="1" id="KW-1133">Transmembrane helix</keyword>
<feature type="transmembrane region" description="Helical" evidence="1">
    <location>
        <begin position="86"/>
        <end position="105"/>
    </location>
</feature>
<keyword evidence="1" id="KW-0812">Transmembrane</keyword>
<proteinExistence type="predicted"/>
<evidence type="ECO:0000313" key="2">
    <source>
        <dbReference type="EMBL" id="VEL37300.1"/>
    </source>
</evidence>
<dbReference type="AlphaFoldDB" id="A0A448XI11"/>
<name>A0A448XI11_9PLAT</name>
<organism evidence="2 3">
    <name type="scientific">Protopolystoma xenopodis</name>
    <dbReference type="NCBI Taxonomy" id="117903"/>
    <lineage>
        <taxon>Eukaryota</taxon>
        <taxon>Metazoa</taxon>
        <taxon>Spiralia</taxon>
        <taxon>Lophotrochozoa</taxon>
        <taxon>Platyhelminthes</taxon>
        <taxon>Monogenea</taxon>
        <taxon>Polyopisthocotylea</taxon>
        <taxon>Polystomatidea</taxon>
        <taxon>Polystomatidae</taxon>
        <taxon>Protopolystoma</taxon>
    </lineage>
</organism>
<keyword evidence="3" id="KW-1185">Reference proteome</keyword>
<accession>A0A448XI11</accession>